<feature type="active site" description="Proton acceptor" evidence="8">
    <location>
        <position position="22"/>
    </location>
</feature>
<dbReference type="EMBL" id="PXYV01000031">
    <property type="protein sequence ID" value="PSR21578.1"/>
    <property type="molecule type" value="Genomic_DNA"/>
</dbReference>
<dbReference type="CDD" id="cd00462">
    <property type="entry name" value="PTH"/>
    <property type="match status" value="1"/>
</dbReference>
<dbReference type="GO" id="GO:0006515">
    <property type="term" value="P:protein quality control for misfolded or incompletely synthesized proteins"/>
    <property type="evidence" value="ECO:0007669"/>
    <property type="project" value="UniProtKB-UniRule"/>
</dbReference>
<dbReference type="InterPro" id="IPR018171">
    <property type="entry name" value="Pept_tRNA_hydro_CS"/>
</dbReference>
<dbReference type="InterPro" id="IPR036416">
    <property type="entry name" value="Pept_tRNA_hydro_sf"/>
</dbReference>
<feature type="binding site" evidence="8">
    <location>
        <position position="110"/>
    </location>
    <ligand>
        <name>tRNA</name>
        <dbReference type="ChEBI" id="CHEBI:17843"/>
    </ligand>
</feature>
<proteinExistence type="inferred from homology"/>
<evidence type="ECO:0000256" key="5">
    <source>
        <dbReference type="ARBA" id="ARBA00038063"/>
    </source>
</evidence>
<dbReference type="FunFam" id="3.40.50.1470:FF:000001">
    <property type="entry name" value="Peptidyl-tRNA hydrolase"/>
    <property type="match status" value="1"/>
</dbReference>
<dbReference type="PANTHER" id="PTHR17224:SF1">
    <property type="entry name" value="PEPTIDYL-TRNA HYDROLASE"/>
    <property type="match status" value="1"/>
</dbReference>
<evidence type="ECO:0000256" key="1">
    <source>
        <dbReference type="ARBA" id="ARBA00013260"/>
    </source>
</evidence>
<organism evidence="11 12">
    <name type="scientific">Sulfobacillus acidophilus</name>
    <dbReference type="NCBI Taxonomy" id="53633"/>
    <lineage>
        <taxon>Bacteria</taxon>
        <taxon>Bacillati</taxon>
        <taxon>Bacillota</taxon>
        <taxon>Clostridia</taxon>
        <taxon>Eubacteriales</taxon>
        <taxon>Clostridiales Family XVII. Incertae Sedis</taxon>
        <taxon>Sulfobacillus</taxon>
    </lineage>
</organism>
<dbReference type="PANTHER" id="PTHR17224">
    <property type="entry name" value="PEPTIDYL-TRNA HYDROLASE"/>
    <property type="match status" value="1"/>
</dbReference>
<gene>
    <name evidence="8" type="primary">pth</name>
    <name evidence="11" type="ORF">C7B45_10225</name>
</gene>
<evidence type="ECO:0000256" key="10">
    <source>
        <dbReference type="RuleBase" id="RU004320"/>
    </source>
</evidence>
<feature type="site" description="Stabilizes the basic form of H active site to accept a proton" evidence="8">
    <location>
        <position position="89"/>
    </location>
</feature>
<name>A0A2T2WH65_9FIRM</name>
<feature type="binding site" evidence="8">
    <location>
        <position position="17"/>
    </location>
    <ligand>
        <name>tRNA</name>
        <dbReference type="ChEBI" id="CHEBI:17843"/>
    </ligand>
</feature>
<dbReference type="SUPFAM" id="SSF53178">
    <property type="entry name" value="Peptidyl-tRNA hydrolase-like"/>
    <property type="match status" value="1"/>
</dbReference>
<evidence type="ECO:0000256" key="7">
    <source>
        <dbReference type="ARBA" id="ARBA00050038"/>
    </source>
</evidence>
<dbReference type="GO" id="GO:0004045">
    <property type="term" value="F:peptidyl-tRNA hydrolase activity"/>
    <property type="evidence" value="ECO:0007669"/>
    <property type="project" value="UniProtKB-UniRule"/>
</dbReference>
<comment type="subcellular location">
    <subcellularLocation>
        <location evidence="8">Cytoplasm</location>
    </subcellularLocation>
</comment>
<dbReference type="GO" id="GO:0005737">
    <property type="term" value="C:cytoplasm"/>
    <property type="evidence" value="ECO:0007669"/>
    <property type="project" value="UniProtKB-SubCell"/>
</dbReference>
<dbReference type="Gene3D" id="3.40.50.1470">
    <property type="entry name" value="Peptidyl-tRNA hydrolase"/>
    <property type="match status" value="1"/>
</dbReference>
<dbReference type="Pfam" id="PF01195">
    <property type="entry name" value="Pept_tRNA_hydro"/>
    <property type="match status" value="1"/>
</dbReference>
<keyword evidence="4 8" id="KW-0694">RNA-binding</keyword>
<evidence type="ECO:0000256" key="2">
    <source>
        <dbReference type="ARBA" id="ARBA00022555"/>
    </source>
</evidence>
<feature type="binding site" evidence="8">
    <location>
        <position position="62"/>
    </location>
    <ligand>
        <name>tRNA</name>
        <dbReference type="ChEBI" id="CHEBI:17843"/>
    </ligand>
</feature>
<dbReference type="HAMAP" id="MF_00083">
    <property type="entry name" value="Pept_tRNA_hydro_bact"/>
    <property type="match status" value="1"/>
</dbReference>
<dbReference type="GO" id="GO:0072344">
    <property type="term" value="P:rescue of stalled ribosome"/>
    <property type="evidence" value="ECO:0007669"/>
    <property type="project" value="UniProtKB-UniRule"/>
</dbReference>
<dbReference type="InterPro" id="IPR001328">
    <property type="entry name" value="Pept_tRNA_hydro"/>
</dbReference>
<feature type="site" description="Discriminates between blocked and unblocked aminoacyl-tRNA" evidence="8">
    <location>
        <position position="12"/>
    </location>
</feature>
<dbReference type="PROSITE" id="PS01195">
    <property type="entry name" value="PEPT_TRNA_HYDROL_1"/>
    <property type="match status" value="1"/>
</dbReference>
<feature type="binding site" evidence="8">
    <location>
        <position position="64"/>
    </location>
    <ligand>
        <name>tRNA</name>
        <dbReference type="ChEBI" id="CHEBI:17843"/>
    </ligand>
</feature>
<sequence length="184" mass="20299">MMRRHVIVGLGNPGPRYSRTRHNLGFMTVEAFAAEHGGRFRRSRFGQVAELDFGWVLKPQTYMNRSGEAVGPFLRYHRMGPDSLVVVADDLDLPFGTLRIRRAGSSGGHNGLNSIIAALGTNAFGRVRLGISRPPAAIDVIDWVLMPFTEVEVHRLAEVIDRAVKALDTLCNDGIEAAMNRFNG</sequence>
<evidence type="ECO:0000256" key="3">
    <source>
        <dbReference type="ARBA" id="ARBA00022801"/>
    </source>
</evidence>
<keyword evidence="8" id="KW-0963">Cytoplasm</keyword>
<evidence type="ECO:0000256" key="6">
    <source>
        <dbReference type="ARBA" id="ARBA00048707"/>
    </source>
</evidence>
<comment type="function">
    <text evidence="8">Hydrolyzes ribosome-free peptidyl-tRNAs (with 1 or more amino acids incorporated), which drop off the ribosome during protein synthesis, or as a result of ribosome stalling.</text>
</comment>
<keyword evidence="2 8" id="KW-0820">tRNA-binding</keyword>
<dbReference type="EC" id="3.1.1.29" evidence="1 8"/>
<evidence type="ECO:0000313" key="11">
    <source>
        <dbReference type="EMBL" id="PSR21578.1"/>
    </source>
</evidence>
<evidence type="ECO:0000256" key="4">
    <source>
        <dbReference type="ARBA" id="ARBA00022884"/>
    </source>
</evidence>
<dbReference type="Proteomes" id="UP000241848">
    <property type="component" value="Unassembled WGS sequence"/>
</dbReference>
<comment type="subunit">
    <text evidence="8">Monomer.</text>
</comment>
<comment type="caution">
    <text evidence="11">The sequence shown here is derived from an EMBL/GenBank/DDBJ whole genome shotgun (WGS) entry which is preliminary data.</text>
</comment>
<comment type="catalytic activity">
    <reaction evidence="6 8 9">
        <text>an N-acyl-L-alpha-aminoacyl-tRNA + H2O = an N-acyl-L-amino acid + a tRNA + H(+)</text>
        <dbReference type="Rhea" id="RHEA:54448"/>
        <dbReference type="Rhea" id="RHEA-COMP:10123"/>
        <dbReference type="Rhea" id="RHEA-COMP:13883"/>
        <dbReference type="ChEBI" id="CHEBI:15377"/>
        <dbReference type="ChEBI" id="CHEBI:15378"/>
        <dbReference type="ChEBI" id="CHEBI:59874"/>
        <dbReference type="ChEBI" id="CHEBI:78442"/>
        <dbReference type="ChEBI" id="CHEBI:138191"/>
        <dbReference type="EC" id="3.1.1.29"/>
    </reaction>
</comment>
<protein>
    <recommendedName>
        <fullName evidence="7 8">Peptidyl-tRNA hydrolase</fullName>
        <shortName evidence="8">Pth</shortName>
        <ecNumber evidence="1 8">3.1.1.29</ecNumber>
    </recommendedName>
</protein>
<dbReference type="GO" id="GO:0000049">
    <property type="term" value="F:tRNA binding"/>
    <property type="evidence" value="ECO:0007669"/>
    <property type="project" value="UniProtKB-UniRule"/>
</dbReference>
<accession>A0A2T2WH65</accession>
<evidence type="ECO:0000256" key="9">
    <source>
        <dbReference type="RuleBase" id="RU000673"/>
    </source>
</evidence>
<keyword evidence="3 8" id="KW-0378">Hydrolase</keyword>
<dbReference type="NCBIfam" id="TIGR00447">
    <property type="entry name" value="pth"/>
    <property type="match status" value="1"/>
</dbReference>
<evidence type="ECO:0000256" key="8">
    <source>
        <dbReference type="HAMAP-Rule" id="MF_00083"/>
    </source>
</evidence>
<dbReference type="AlphaFoldDB" id="A0A2T2WH65"/>
<reference evidence="11 12" key="1">
    <citation type="journal article" date="2014" name="BMC Genomics">
        <title>Comparison of environmental and isolate Sulfobacillus genomes reveals diverse carbon, sulfur, nitrogen, and hydrogen metabolisms.</title>
        <authorList>
            <person name="Justice N.B."/>
            <person name="Norman A."/>
            <person name="Brown C.T."/>
            <person name="Singh A."/>
            <person name="Thomas B.C."/>
            <person name="Banfield J.F."/>
        </authorList>
    </citation>
    <scope>NUCLEOTIDE SEQUENCE [LARGE SCALE GENOMIC DNA]</scope>
    <source>
        <strain evidence="11">AMDSBA3</strain>
    </source>
</reference>
<evidence type="ECO:0000313" key="12">
    <source>
        <dbReference type="Proteomes" id="UP000241848"/>
    </source>
</evidence>
<comment type="function">
    <text evidence="8">Catalyzes the release of premature peptidyl moieties from peptidyl-tRNA molecules trapped in stalled 50S ribosomal subunits, and thus maintains levels of free tRNAs and 50S ribosomes.</text>
</comment>
<comment type="similarity">
    <text evidence="5 8 10">Belongs to the PTH family.</text>
</comment>